<name>A0A4S3MEP4_9RHOB</name>
<dbReference type="SUPFAM" id="SSF54909">
    <property type="entry name" value="Dimeric alpha+beta barrel"/>
    <property type="match status" value="1"/>
</dbReference>
<gene>
    <name evidence="3" type="ORF">E7681_02700</name>
</gene>
<keyword evidence="1" id="KW-0472">Membrane</keyword>
<dbReference type="GO" id="GO:0004497">
    <property type="term" value="F:monooxygenase activity"/>
    <property type="evidence" value="ECO:0007669"/>
    <property type="project" value="UniProtKB-KW"/>
</dbReference>
<protein>
    <submittedName>
        <fullName evidence="3">Antibiotic biosynthesis monooxygenase</fullName>
    </submittedName>
</protein>
<dbReference type="InterPro" id="IPR011008">
    <property type="entry name" value="Dimeric_a/b-barrel"/>
</dbReference>
<keyword evidence="4" id="KW-1185">Reference proteome</keyword>
<feature type="transmembrane region" description="Helical" evidence="1">
    <location>
        <begin position="128"/>
        <end position="149"/>
    </location>
</feature>
<dbReference type="RefSeq" id="WP_136337710.1">
    <property type="nucleotide sequence ID" value="NZ_SSMD01000001.1"/>
</dbReference>
<dbReference type="EMBL" id="SSMD01000001">
    <property type="protein sequence ID" value="THD76766.1"/>
    <property type="molecule type" value="Genomic_DNA"/>
</dbReference>
<reference evidence="3 4" key="1">
    <citation type="submission" date="2019-04" db="EMBL/GenBank/DDBJ databases">
        <title>Draft genome sequence of Youngimonas vesicularis.</title>
        <authorList>
            <person name="Hameed A."/>
        </authorList>
    </citation>
    <scope>NUCLEOTIDE SEQUENCE [LARGE SCALE GENOMIC DNA]</scope>
    <source>
        <strain evidence="3 4">CC-AMW-E</strain>
    </source>
</reference>
<dbReference type="AlphaFoldDB" id="A0A4S3MEP4"/>
<evidence type="ECO:0000256" key="1">
    <source>
        <dbReference type="SAM" id="Phobius"/>
    </source>
</evidence>
<feature type="domain" description="ABM" evidence="2">
    <location>
        <begin position="13"/>
        <end position="89"/>
    </location>
</feature>
<dbReference type="PANTHER" id="PTHR40057">
    <property type="entry name" value="SLR1162 PROTEIN"/>
    <property type="match status" value="1"/>
</dbReference>
<comment type="caution">
    <text evidence="3">The sequence shown here is derived from an EMBL/GenBank/DDBJ whole genome shotgun (WGS) entry which is preliminary data.</text>
</comment>
<keyword evidence="3" id="KW-0503">Monooxygenase</keyword>
<evidence type="ECO:0000313" key="3">
    <source>
        <dbReference type="EMBL" id="THD76766.1"/>
    </source>
</evidence>
<dbReference type="OrthoDB" id="1494254at2"/>
<organism evidence="3 4">
    <name type="scientific">Thalassobius vesicularis</name>
    <dbReference type="NCBI Taxonomy" id="1294297"/>
    <lineage>
        <taxon>Bacteria</taxon>
        <taxon>Pseudomonadati</taxon>
        <taxon>Pseudomonadota</taxon>
        <taxon>Alphaproteobacteria</taxon>
        <taxon>Rhodobacterales</taxon>
        <taxon>Roseobacteraceae</taxon>
        <taxon>Thalassovita</taxon>
    </lineage>
</organism>
<dbReference type="InterPro" id="IPR038762">
    <property type="entry name" value="ABM_predict"/>
</dbReference>
<keyword evidence="1" id="KW-1133">Transmembrane helix</keyword>
<evidence type="ECO:0000313" key="4">
    <source>
        <dbReference type="Proteomes" id="UP000306113"/>
    </source>
</evidence>
<dbReference type="Pfam" id="PF03992">
    <property type="entry name" value="ABM"/>
    <property type="match status" value="1"/>
</dbReference>
<dbReference type="PANTHER" id="PTHR40057:SF1">
    <property type="entry name" value="SLR1162 PROTEIN"/>
    <property type="match status" value="1"/>
</dbReference>
<keyword evidence="3" id="KW-0560">Oxidoreductase</keyword>
<dbReference type="InterPro" id="IPR007138">
    <property type="entry name" value="ABM_dom"/>
</dbReference>
<sequence length="188" mass="21173">MSDLTVEPGQEGPVTVSISRRVIAGHEAEYEDWLHGITAAAADFPGHMGVNILRPSGSTDGRYVLIYRFDSWAHCQAWERSETRQTWVAQLDGIVVGEAETRRVTGLEAWFDLPEVPAAKHAPQWKMAVTLIVVVFVIVFPLQLTILPLTTDWPHWSRTLLIAVIQVLLMTYLVMPRVTRALRGWLFA</sequence>
<keyword evidence="1" id="KW-0812">Transmembrane</keyword>
<dbReference type="Proteomes" id="UP000306113">
    <property type="component" value="Unassembled WGS sequence"/>
</dbReference>
<evidence type="ECO:0000259" key="2">
    <source>
        <dbReference type="Pfam" id="PF03992"/>
    </source>
</evidence>
<accession>A0A4S3MEP4</accession>
<proteinExistence type="predicted"/>
<dbReference type="Gene3D" id="3.30.70.100">
    <property type="match status" value="1"/>
</dbReference>
<feature type="transmembrane region" description="Helical" evidence="1">
    <location>
        <begin position="155"/>
        <end position="175"/>
    </location>
</feature>